<protein>
    <submittedName>
        <fullName evidence="2">MSHA pilin protein MshD</fullName>
    </submittedName>
</protein>
<keyword evidence="1" id="KW-1133">Transmembrane helix</keyword>
<evidence type="ECO:0000256" key="1">
    <source>
        <dbReference type="SAM" id="Phobius"/>
    </source>
</evidence>
<proteinExistence type="predicted"/>
<dbReference type="SUPFAM" id="SSF54523">
    <property type="entry name" value="Pili subunits"/>
    <property type="match status" value="1"/>
</dbReference>
<dbReference type="InterPro" id="IPR045584">
    <property type="entry name" value="Pilin-like"/>
</dbReference>
<dbReference type="PROSITE" id="PS00409">
    <property type="entry name" value="PROKAR_NTER_METHYL"/>
    <property type="match status" value="1"/>
</dbReference>
<sequence>MSMRPLWERTCPRAAGFGAHRIADKSAPTVPCELRPPVAGPGASHAASQRGMTLVELILTIVIIGIAATALFSAMASITVRSADPMLRQQSLAIAEGYLEEILLQDYASAPDPCTGRACFNDVRDYHDLDDRPPRDMNNDVIRGLDNYRVEVDIAARSGTEGLGPIGHKVTALHIRVTVTDPAGGTLSLDGYRTEY</sequence>
<accession>A0A1N6TE67</accession>
<dbReference type="Proteomes" id="UP000186079">
    <property type="component" value="Unassembled WGS sequence"/>
</dbReference>
<dbReference type="Pfam" id="PF07963">
    <property type="entry name" value="N_methyl"/>
    <property type="match status" value="1"/>
</dbReference>
<keyword evidence="1" id="KW-0472">Membrane</keyword>
<feature type="transmembrane region" description="Helical" evidence="1">
    <location>
        <begin position="57"/>
        <end position="80"/>
    </location>
</feature>
<dbReference type="AlphaFoldDB" id="A0A1N6TE67"/>
<dbReference type="NCBIfam" id="TIGR02532">
    <property type="entry name" value="IV_pilin_GFxxxE"/>
    <property type="match status" value="1"/>
</dbReference>
<dbReference type="InterPro" id="IPR012902">
    <property type="entry name" value="N_methyl_site"/>
</dbReference>
<reference evidence="2 3" key="1">
    <citation type="submission" date="2017-01" db="EMBL/GenBank/DDBJ databases">
        <authorList>
            <person name="Mah S.A."/>
            <person name="Swanson W.J."/>
            <person name="Moy G.W."/>
            <person name="Vacquier V.D."/>
        </authorList>
    </citation>
    <scope>NUCLEOTIDE SEQUENCE [LARGE SCALE GENOMIC DNA]</scope>
    <source>
        <strain evidence="2 3">ATCC 29606</strain>
    </source>
</reference>
<organism evidence="2 3">
    <name type="scientific">Pseudomonas flexibilis</name>
    <dbReference type="NCBI Taxonomy" id="706570"/>
    <lineage>
        <taxon>Bacteria</taxon>
        <taxon>Pseudomonadati</taxon>
        <taxon>Pseudomonadota</taxon>
        <taxon>Gammaproteobacteria</taxon>
        <taxon>Pseudomonadales</taxon>
        <taxon>Pseudomonadaceae</taxon>
        <taxon>Pseudomonas</taxon>
    </lineage>
</organism>
<keyword evidence="1" id="KW-0812">Transmembrane</keyword>
<dbReference type="RefSeq" id="WP_367401662.1">
    <property type="nucleotide sequence ID" value="NZ_FTMC01000007.1"/>
</dbReference>
<gene>
    <name evidence="2" type="ORF">SAMN05421672_10756</name>
</gene>
<evidence type="ECO:0000313" key="3">
    <source>
        <dbReference type="Proteomes" id="UP000186079"/>
    </source>
</evidence>
<dbReference type="EMBL" id="FTMC01000007">
    <property type="protein sequence ID" value="SIQ51554.1"/>
    <property type="molecule type" value="Genomic_DNA"/>
</dbReference>
<evidence type="ECO:0000313" key="2">
    <source>
        <dbReference type="EMBL" id="SIQ51554.1"/>
    </source>
</evidence>
<name>A0A1N6TE67_9PSED</name>